<keyword evidence="1" id="KW-1133">Transmembrane helix</keyword>
<reference evidence="2 3" key="1">
    <citation type="journal article" date="2017" name="Nat. Commun.">
        <title>Genome assembly with in vitro proximity ligation data and whole-genome triplication in lettuce.</title>
        <authorList>
            <person name="Reyes-Chin-Wo S."/>
            <person name="Wang Z."/>
            <person name="Yang X."/>
            <person name="Kozik A."/>
            <person name="Arikit S."/>
            <person name="Song C."/>
            <person name="Xia L."/>
            <person name="Froenicke L."/>
            <person name="Lavelle D.O."/>
            <person name="Truco M.J."/>
            <person name="Xia R."/>
            <person name="Zhu S."/>
            <person name="Xu C."/>
            <person name="Xu H."/>
            <person name="Xu X."/>
            <person name="Cox K."/>
            <person name="Korf I."/>
            <person name="Meyers B.C."/>
            <person name="Michelmore R.W."/>
        </authorList>
    </citation>
    <scope>NUCLEOTIDE SEQUENCE [LARGE SCALE GENOMIC DNA]</scope>
    <source>
        <strain evidence="3">cv. Salinas</strain>
        <tissue evidence="2">Seedlings</tissue>
    </source>
</reference>
<comment type="caution">
    <text evidence="2">The sequence shown here is derived from an EMBL/GenBank/DDBJ whole genome shotgun (WGS) entry which is preliminary data.</text>
</comment>
<keyword evidence="1" id="KW-0472">Membrane</keyword>
<name>A0A9R1UHG1_LACSA</name>
<evidence type="ECO:0000256" key="1">
    <source>
        <dbReference type="SAM" id="Phobius"/>
    </source>
</evidence>
<dbReference type="EMBL" id="NBSK02000009">
    <property type="protein sequence ID" value="KAJ0187080.1"/>
    <property type="molecule type" value="Genomic_DNA"/>
</dbReference>
<organism evidence="2 3">
    <name type="scientific">Lactuca sativa</name>
    <name type="common">Garden lettuce</name>
    <dbReference type="NCBI Taxonomy" id="4236"/>
    <lineage>
        <taxon>Eukaryota</taxon>
        <taxon>Viridiplantae</taxon>
        <taxon>Streptophyta</taxon>
        <taxon>Embryophyta</taxon>
        <taxon>Tracheophyta</taxon>
        <taxon>Spermatophyta</taxon>
        <taxon>Magnoliopsida</taxon>
        <taxon>eudicotyledons</taxon>
        <taxon>Gunneridae</taxon>
        <taxon>Pentapetalae</taxon>
        <taxon>asterids</taxon>
        <taxon>campanulids</taxon>
        <taxon>Asterales</taxon>
        <taxon>Asteraceae</taxon>
        <taxon>Cichorioideae</taxon>
        <taxon>Cichorieae</taxon>
        <taxon>Lactucinae</taxon>
        <taxon>Lactuca</taxon>
    </lineage>
</organism>
<sequence>MNSGCYIESAKDIVSARLYSKKMYEAGGDPQVYRTTCIDMFEGMGPKTLKVDSFKRTCALHNNIESMYRQGIVCVISVIICNLNIPFINILYHRCYTLILLFCQLDECFYYNNFDLGLTLLRKGVDEDHLKIIYLLGRIYISIGPHQCDEGLQLLPAYVGCAVPDDGEYTGVVDSAKELLQAINVVHRLTTNNITFQYEDPHHSVKGALAIGHEEDEDRQRYCTVCCWYVEYGRFCIFLKNING</sequence>
<protein>
    <submittedName>
        <fullName evidence="2">Uncharacterized protein</fullName>
    </submittedName>
</protein>
<keyword evidence="1" id="KW-0812">Transmembrane</keyword>
<proteinExistence type="predicted"/>
<accession>A0A9R1UHG1</accession>
<dbReference type="Proteomes" id="UP000235145">
    <property type="component" value="Unassembled WGS sequence"/>
</dbReference>
<dbReference type="AlphaFoldDB" id="A0A9R1UHG1"/>
<evidence type="ECO:0000313" key="3">
    <source>
        <dbReference type="Proteomes" id="UP000235145"/>
    </source>
</evidence>
<keyword evidence="3" id="KW-1185">Reference proteome</keyword>
<evidence type="ECO:0000313" key="2">
    <source>
        <dbReference type="EMBL" id="KAJ0187080.1"/>
    </source>
</evidence>
<gene>
    <name evidence="2" type="ORF">LSAT_V11C900494570</name>
</gene>
<feature type="transmembrane region" description="Helical" evidence="1">
    <location>
        <begin position="71"/>
        <end position="92"/>
    </location>
</feature>